<name>A0AAW1MBP1_POPJA</name>
<accession>A0AAW1MBP1</accession>
<keyword evidence="2" id="KW-1185">Reference proteome</keyword>
<comment type="caution">
    <text evidence="1">The sequence shown here is derived from an EMBL/GenBank/DDBJ whole genome shotgun (WGS) entry which is preliminary data.</text>
</comment>
<protein>
    <submittedName>
        <fullName evidence="1">Uncharacterized protein</fullName>
    </submittedName>
</protein>
<dbReference type="AlphaFoldDB" id="A0AAW1MBP1"/>
<gene>
    <name evidence="1" type="ORF">QE152_g8370</name>
</gene>
<evidence type="ECO:0000313" key="1">
    <source>
        <dbReference type="EMBL" id="KAK9743712.1"/>
    </source>
</evidence>
<proteinExistence type="predicted"/>
<dbReference type="EMBL" id="JASPKY010000066">
    <property type="protein sequence ID" value="KAK9743712.1"/>
    <property type="molecule type" value="Genomic_DNA"/>
</dbReference>
<evidence type="ECO:0000313" key="2">
    <source>
        <dbReference type="Proteomes" id="UP001458880"/>
    </source>
</evidence>
<organism evidence="1 2">
    <name type="scientific">Popillia japonica</name>
    <name type="common">Japanese beetle</name>
    <dbReference type="NCBI Taxonomy" id="7064"/>
    <lineage>
        <taxon>Eukaryota</taxon>
        <taxon>Metazoa</taxon>
        <taxon>Ecdysozoa</taxon>
        <taxon>Arthropoda</taxon>
        <taxon>Hexapoda</taxon>
        <taxon>Insecta</taxon>
        <taxon>Pterygota</taxon>
        <taxon>Neoptera</taxon>
        <taxon>Endopterygota</taxon>
        <taxon>Coleoptera</taxon>
        <taxon>Polyphaga</taxon>
        <taxon>Scarabaeiformia</taxon>
        <taxon>Scarabaeidae</taxon>
        <taxon>Rutelinae</taxon>
        <taxon>Popillia</taxon>
    </lineage>
</organism>
<dbReference type="Proteomes" id="UP001458880">
    <property type="component" value="Unassembled WGS sequence"/>
</dbReference>
<sequence>MNNADVSYSSQERMMEKKVLSVSVNLSQLPVTCQLLLTLPDDIYPKMDYFFFTTDYYRKTLEDEVEIIVFNDAETLHGKVCVYTAEKDL</sequence>
<reference evidence="1 2" key="1">
    <citation type="journal article" date="2024" name="BMC Genomics">
        <title>De novo assembly and annotation of Popillia japonica's genome with initial clues to its potential as an invasive pest.</title>
        <authorList>
            <person name="Cucini C."/>
            <person name="Boschi S."/>
            <person name="Funari R."/>
            <person name="Cardaioli E."/>
            <person name="Iannotti N."/>
            <person name="Marturano G."/>
            <person name="Paoli F."/>
            <person name="Bruttini M."/>
            <person name="Carapelli A."/>
            <person name="Frati F."/>
            <person name="Nardi F."/>
        </authorList>
    </citation>
    <scope>NUCLEOTIDE SEQUENCE [LARGE SCALE GENOMIC DNA]</scope>
    <source>
        <strain evidence="1">DMR45628</strain>
    </source>
</reference>